<dbReference type="InterPro" id="IPR001806">
    <property type="entry name" value="Small_GTPase"/>
</dbReference>
<keyword evidence="2" id="KW-0547">Nucleotide-binding</keyword>
<dbReference type="RefSeq" id="XP_029644755.1">
    <property type="nucleotide sequence ID" value="XM_029788895.2"/>
</dbReference>
<dbReference type="Pfam" id="PF00071">
    <property type="entry name" value="Ras"/>
    <property type="match status" value="1"/>
</dbReference>
<dbReference type="NCBIfam" id="TIGR00231">
    <property type="entry name" value="small_GTP"/>
    <property type="match status" value="1"/>
</dbReference>
<dbReference type="PRINTS" id="PR00449">
    <property type="entry name" value="RASTRNSFRMNG"/>
</dbReference>
<dbReference type="PANTHER" id="PTHR47978">
    <property type="match status" value="1"/>
</dbReference>
<reference evidence="4" key="1">
    <citation type="submission" date="2025-08" db="UniProtKB">
        <authorList>
            <consortium name="RefSeq"/>
        </authorList>
    </citation>
    <scope>IDENTIFICATION</scope>
</reference>
<dbReference type="SMART" id="SM00173">
    <property type="entry name" value="RAS"/>
    <property type="match status" value="1"/>
</dbReference>
<evidence type="ECO:0000256" key="1">
    <source>
        <dbReference type="ARBA" id="ARBA00006270"/>
    </source>
</evidence>
<accession>A0A6P7T2Y6</accession>
<dbReference type="SUPFAM" id="SSF52540">
    <property type="entry name" value="P-loop containing nucleoside triphosphate hydrolases"/>
    <property type="match status" value="1"/>
</dbReference>
<dbReference type="InterPro" id="IPR027417">
    <property type="entry name" value="P-loop_NTPase"/>
</dbReference>
<dbReference type="AlphaFoldDB" id="A0A6P7T2Y6"/>
<organism evidence="3 4">
    <name type="scientific">Octopus sinensis</name>
    <name type="common">East Asian common octopus</name>
    <dbReference type="NCBI Taxonomy" id="2607531"/>
    <lineage>
        <taxon>Eukaryota</taxon>
        <taxon>Metazoa</taxon>
        <taxon>Spiralia</taxon>
        <taxon>Lophotrochozoa</taxon>
        <taxon>Mollusca</taxon>
        <taxon>Cephalopoda</taxon>
        <taxon>Coleoidea</taxon>
        <taxon>Octopodiformes</taxon>
        <taxon>Octopoda</taxon>
        <taxon>Incirrata</taxon>
        <taxon>Octopodidae</taxon>
        <taxon>Octopus</taxon>
    </lineage>
</organism>
<protein>
    <submittedName>
        <fullName evidence="4">Ras-related protein Rab-24 isoform X1</fullName>
    </submittedName>
</protein>
<dbReference type="SMART" id="SM00174">
    <property type="entry name" value="RHO"/>
    <property type="match status" value="1"/>
</dbReference>
<dbReference type="PROSITE" id="PS51421">
    <property type="entry name" value="RAS"/>
    <property type="match status" value="1"/>
</dbReference>
<dbReference type="Proteomes" id="UP000515154">
    <property type="component" value="Linkage group LG14"/>
</dbReference>
<comment type="similarity">
    <text evidence="1">Belongs to the small GTPase superfamily. Rab family.</text>
</comment>
<name>A0A6P7T2Y6_9MOLL</name>
<keyword evidence="3" id="KW-1185">Reference proteome</keyword>
<evidence type="ECO:0000313" key="4">
    <source>
        <dbReference type="RefSeq" id="XP_029644755.1"/>
    </source>
</evidence>
<sequence length="225" mass="25400">MSSKEIDIKVVLLGTAMVGKTSLVDRYLHERYLGDTVPYQNTIGGAFGQKTLEVSGKLVRLGIWDTAGSERYASLSRIYYRDAGAAIVCYDLSDKNTLERAKFWIEELKNNESDCRLYLCGTKKDLLQTQHCPQKVQRGDAEALGDNFSAEVFETSSKTGENIKELFLRIAEDYIQLWKKNKTIALSRGAEYGNSDDDSSDSTQSIRLSNYHLQDKEKYKCCLTS</sequence>
<dbReference type="FunFam" id="3.40.50.300:FF:001204">
    <property type="entry name" value="Small GTP-binding protein, putative"/>
    <property type="match status" value="1"/>
</dbReference>
<dbReference type="GO" id="GO:0005525">
    <property type="term" value="F:GTP binding"/>
    <property type="evidence" value="ECO:0007669"/>
    <property type="project" value="InterPro"/>
</dbReference>
<dbReference type="KEGG" id="osn:115218896"/>
<dbReference type="GO" id="GO:0003924">
    <property type="term" value="F:GTPase activity"/>
    <property type="evidence" value="ECO:0007669"/>
    <property type="project" value="InterPro"/>
</dbReference>
<evidence type="ECO:0000313" key="3">
    <source>
        <dbReference type="Proteomes" id="UP000515154"/>
    </source>
</evidence>
<dbReference type="PROSITE" id="PS51419">
    <property type="entry name" value="RAB"/>
    <property type="match status" value="1"/>
</dbReference>
<dbReference type="SMART" id="SM00175">
    <property type="entry name" value="RAB"/>
    <property type="match status" value="1"/>
</dbReference>
<gene>
    <name evidence="4" type="primary">LOC115218896</name>
</gene>
<dbReference type="InterPro" id="IPR005225">
    <property type="entry name" value="Small_GTP-bd"/>
</dbReference>
<dbReference type="Gene3D" id="3.40.50.300">
    <property type="entry name" value="P-loop containing nucleotide triphosphate hydrolases"/>
    <property type="match status" value="1"/>
</dbReference>
<proteinExistence type="inferred from homology"/>
<evidence type="ECO:0000256" key="2">
    <source>
        <dbReference type="ARBA" id="ARBA00022741"/>
    </source>
</evidence>